<feature type="compositionally biased region" description="Low complexity" evidence="10">
    <location>
        <begin position="507"/>
        <end position="539"/>
    </location>
</feature>
<keyword evidence="4 9" id="KW-0812">Transmembrane</keyword>
<dbReference type="InterPro" id="IPR003423">
    <property type="entry name" value="OMP_efflux"/>
</dbReference>
<keyword evidence="8 9" id="KW-0449">Lipoprotein</keyword>
<keyword evidence="7 9" id="KW-0564">Palmitate</keyword>
<dbReference type="Gene3D" id="1.20.1600.10">
    <property type="entry name" value="Outer membrane efflux proteins (OEP)"/>
    <property type="match status" value="1"/>
</dbReference>
<evidence type="ECO:0000256" key="1">
    <source>
        <dbReference type="ARBA" id="ARBA00004370"/>
    </source>
</evidence>
<keyword evidence="6 9" id="KW-0472">Membrane</keyword>
<keyword evidence="3 9" id="KW-1134">Transmembrane beta strand</keyword>
<evidence type="ECO:0000256" key="4">
    <source>
        <dbReference type="ARBA" id="ARBA00022692"/>
    </source>
</evidence>
<accession>A0ABU9B5A9</accession>
<evidence type="ECO:0000256" key="7">
    <source>
        <dbReference type="ARBA" id="ARBA00023139"/>
    </source>
</evidence>
<name>A0ABU9B5A9_9BURK</name>
<evidence type="ECO:0000256" key="3">
    <source>
        <dbReference type="ARBA" id="ARBA00022452"/>
    </source>
</evidence>
<dbReference type="Pfam" id="PF02321">
    <property type="entry name" value="OEP"/>
    <property type="match status" value="2"/>
</dbReference>
<dbReference type="InterPro" id="IPR010131">
    <property type="entry name" value="MdtP/NodT-like"/>
</dbReference>
<comment type="subcellular location">
    <subcellularLocation>
        <location evidence="9">Cell membrane</location>
        <topology evidence="9">Lipid-anchor</topology>
    </subcellularLocation>
    <subcellularLocation>
        <location evidence="1">Membrane</location>
    </subcellularLocation>
</comment>
<keyword evidence="5" id="KW-0732">Signal</keyword>
<dbReference type="EMBL" id="JBBUTF010000003">
    <property type="protein sequence ID" value="MEK8024876.1"/>
    <property type="molecule type" value="Genomic_DNA"/>
</dbReference>
<dbReference type="RefSeq" id="WP_341372665.1">
    <property type="nucleotide sequence ID" value="NZ_JBBUTF010000003.1"/>
</dbReference>
<evidence type="ECO:0000256" key="5">
    <source>
        <dbReference type="ARBA" id="ARBA00022729"/>
    </source>
</evidence>
<comment type="similarity">
    <text evidence="2 9">Belongs to the outer membrane factor (OMF) (TC 1.B.17) family.</text>
</comment>
<feature type="region of interest" description="Disordered" evidence="10">
    <location>
        <begin position="505"/>
        <end position="546"/>
    </location>
</feature>
<evidence type="ECO:0000256" key="6">
    <source>
        <dbReference type="ARBA" id="ARBA00023136"/>
    </source>
</evidence>
<evidence type="ECO:0000256" key="2">
    <source>
        <dbReference type="ARBA" id="ARBA00007613"/>
    </source>
</evidence>
<sequence length="546" mass="56042">MTAPDSSVLSALAAAGRASAPPAAGWSLTLGTAATAIAAAALLLLGGCASPGPASTLLAPRDAQALGLGPGLSEAATAAPGDAARATAFPSERWWTALGDPALDRLIDQALAGQPQLAQLQARAERAAASAEIVQAGQGVQVDASGSLTRERYTENGLVPAPVAGSTRTSGLLRIGGTVELDFFGRHAAALGAALGQRRAAAADAQAARVLLSAQLGRGWVQLARLIEQHAVAEQQLVQRQSLLDLTRQRVAAGLDTALEQRNAEATVPDARQQIEALDEQIVLQRHQLAVLAGLAPQALDGVRPALAAGTDLRPPARLGADLLAHRADISAARWRVEAATQDVAVARKAFYPDINLSAGAALSALSLDKLLEVGSRDLTVTPAIHLPIFDGGRLKASLSGREADARAAIAAYDGVVLDALREARDAVASLQSIERQQRAQGEALQAAESAWDIARQRYRAGLATQLQVLGAETAVLAQRRAAVDLRARRLDGQVQLVRALGGGWQDADAPAAPAAAAGTAPMPSAAADARQAPDPAVALARPTRG</sequence>
<organism evidence="11 12">
    <name type="scientific">Pseudaquabacterium rugosum</name>
    <dbReference type="NCBI Taxonomy" id="2984194"/>
    <lineage>
        <taxon>Bacteria</taxon>
        <taxon>Pseudomonadati</taxon>
        <taxon>Pseudomonadota</taxon>
        <taxon>Betaproteobacteria</taxon>
        <taxon>Burkholderiales</taxon>
        <taxon>Sphaerotilaceae</taxon>
        <taxon>Pseudaquabacterium</taxon>
    </lineage>
</organism>
<dbReference type="Proteomes" id="UP001368500">
    <property type="component" value="Unassembled WGS sequence"/>
</dbReference>
<evidence type="ECO:0000256" key="9">
    <source>
        <dbReference type="RuleBase" id="RU362097"/>
    </source>
</evidence>
<proteinExistence type="inferred from homology"/>
<dbReference type="PANTHER" id="PTHR30203">
    <property type="entry name" value="OUTER MEMBRANE CATION EFFLUX PROTEIN"/>
    <property type="match status" value="1"/>
</dbReference>
<dbReference type="PANTHER" id="PTHR30203:SF20">
    <property type="entry name" value="MULTIDRUG RESISTANCE OUTER MEMBRANE PROTEIN MDTP-RELATED"/>
    <property type="match status" value="1"/>
</dbReference>
<evidence type="ECO:0000256" key="8">
    <source>
        <dbReference type="ARBA" id="ARBA00023288"/>
    </source>
</evidence>
<reference evidence="11 12" key="1">
    <citation type="submission" date="2024-04" db="EMBL/GenBank/DDBJ databases">
        <title>Novel species of the genus Ideonella isolated from streams.</title>
        <authorList>
            <person name="Lu H."/>
        </authorList>
    </citation>
    <scope>NUCLEOTIDE SEQUENCE [LARGE SCALE GENOMIC DNA]</scope>
    <source>
        <strain evidence="11 12">BYS139W</strain>
    </source>
</reference>
<dbReference type="SUPFAM" id="SSF56954">
    <property type="entry name" value="Outer membrane efflux proteins (OEP)"/>
    <property type="match status" value="1"/>
</dbReference>
<gene>
    <name evidence="11" type="ORF">AACH11_02690</name>
</gene>
<evidence type="ECO:0000313" key="12">
    <source>
        <dbReference type="Proteomes" id="UP001368500"/>
    </source>
</evidence>
<dbReference type="Gene3D" id="2.20.200.10">
    <property type="entry name" value="Outer membrane efflux proteins (OEP)"/>
    <property type="match status" value="1"/>
</dbReference>
<comment type="caution">
    <text evidence="11">The sequence shown here is derived from an EMBL/GenBank/DDBJ whole genome shotgun (WGS) entry which is preliminary data.</text>
</comment>
<evidence type="ECO:0000313" key="11">
    <source>
        <dbReference type="EMBL" id="MEK8024876.1"/>
    </source>
</evidence>
<protein>
    <submittedName>
        <fullName evidence="11">Efflux transporter outer membrane subunit</fullName>
    </submittedName>
</protein>
<evidence type="ECO:0000256" key="10">
    <source>
        <dbReference type="SAM" id="MobiDB-lite"/>
    </source>
</evidence>
<keyword evidence="12" id="KW-1185">Reference proteome</keyword>
<dbReference type="NCBIfam" id="TIGR01845">
    <property type="entry name" value="outer_NodT"/>
    <property type="match status" value="1"/>
</dbReference>